<dbReference type="Proteomes" id="UP000622245">
    <property type="component" value="Unassembled WGS sequence"/>
</dbReference>
<protein>
    <submittedName>
        <fullName evidence="2">Uncharacterized protein</fullName>
    </submittedName>
</protein>
<feature type="compositionally biased region" description="Basic and acidic residues" evidence="1">
    <location>
        <begin position="169"/>
        <end position="181"/>
    </location>
</feature>
<keyword evidence="3" id="KW-1185">Reference proteome</keyword>
<name>A0ABS1Y9V2_9ACTN</name>
<gene>
    <name evidence="2" type="ORF">JM949_01070</name>
</gene>
<dbReference type="RefSeq" id="WP_203146583.1">
    <property type="nucleotide sequence ID" value="NZ_JAEVHL010000002.1"/>
</dbReference>
<comment type="caution">
    <text evidence="2">The sequence shown here is derived from an EMBL/GenBank/DDBJ whole genome shotgun (WGS) entry which is preliminary data.</text>
</comment>
<accession>A0ABS1Y9V2</accession>
<evidence type="ECO:0000256" key="1">
    <source>
        <dbReference type="SAM" id="MobiDB-lite"/>
    </source>
</evidence>
<feature type="region of interest" description="Disordered" evidence="1">
    <location>
        <begin position="147"/>
        <end position="227"/>
    </location>
</feature>
<sequence>MPTGRQSNQQIDDATAKRAEKAARRLDDLAKTVDEATMAAAQKQLRLTLGIRQQLFAGIGGGEVDEWTRQQLDRTSAEARRAALRSKITLQRGHAALSRPRTEPTVDLGLIRVPAHLAARIGSGREPEPTQSGGALDALVDVVAEPVAGSPPGSVAAHRSARGKSVTEPVRESAQRDDKKLAQAYARLTKKLGHPPTGEQLGTAAGVSKATANRWKQHHTPTSNKEK</sequence>
<evidence type="ECO:0000313" key="3">
    <source>
        <dbReference type="Proteomes" id="UP000622245"/>
    </source>
</evidence>
<reference evidence="2 3" key="1">
    <citation type="submission" date="2021-01" db="EMBL/GenBank/DDBJ databases">
        <title>Draft genome sequence of Micromonospora sp. strain STR1s_6.</title>
        <authorList>
            <person name="Karlyshev A."/>
            <person name="Jawad R."/>
        </authorList>
    </citation>
    <scope>NUCLEOTIDE SEQUENCE [LARGE SCALE GENOMIC DNA]</scope>
    <source>
        <strain evidence="2 3">STR1S-6</strain>
    </source>
</reference>
<dbReference type="EMBL" id="JAEVHL010000002">
    <property type="protein sequence ID" value="MBM0274153.1"/>
    <property type="molecule type" value="Genomic_DNA"/>
</dbReference>
<proteinExistence type="predicted"/>
<organism evidence="2 3">
    <name type="scientific">Micromonospora tarensis</name>
    <dbReference type="NCBI Taxonomy" id="2806100"/>
    <lineage>
        <taxon>Bacteria</taxon>
        <taxon>Bacillati</taxon>
        <taxon>Actinomycetota</taxon>
        <taxon>Actinomycetes</taxon>
        <taxon>Micromonosporales</taxon>
        <taxon>Micromonosporaceae</taxon>
        <taxon>Micromonospora</taxon>
    </lineage>
</organism>
<evidence type="ECO:0000313" key="2">
    <source>
        <dbReference type="EMBL" id="MBM0274153.1"/>
    </source>
</evidence>